<dbReference type="InterPro" id="IPR008280">
    <property type="entry name" value="Tub_FtsZ_C"/>
</dbReference>
<keyword evidence="7 9" id="KW-0342">GTP-binding</keyword>
<dbReference type="EMBL" id="JAHUZD010000022">
    <property type="protein sequence ID" value="KAI3406682.2"/>
    <property type="molecule type" value="Genomic_DNA"/>
</dbReference>
<evidence type="ECO:0000256" key="9">
    <source>
        <dbReference type="RuleBase" id="RU000352"/>
    </source>
</evidence>
<dbReference type="PROSITE" id="PS00227">
    <property type="entry name" value="TUBULIN"/>
    <property type="match status" value="1"/>
</dbReference>
<dbReference type="InterPro" id="IPR003008">
    <property type="entry name" value="Tubulin_FtsZ_GTPase"/>
</dbReference>
<dbReference type="RefSeq" id="XP_049182427.1">
    <property type="nucleotide sequence ID" value="XM_049326449.1"/>
</dbReference>
<evidence type="ECO:0000313" key="11">
    <source>
        <dbReference type="EMBL" id="KAI3406682.2"/>
    </source>
</evidence>
<dbReference type="InterPro" id="IPR018316">
    <property type="entry name" value="Tubulin/FtsZ_2-layer-sand-dom"/>
</dbReference>
<dbReference type="PRINTS" id="PR01161">
    <property type="entry name" value="TUBULIN"/>
</dbReference>
<dbReference type="GO" id="GO:0005874">
    <property type="term" value="C:microtubule"/>
    <property type="evidence" value="ECO:0007669"/>
    <property type="project" value="UniProtKB-KW"/>
</dbReference>
<accession>A0AAI9WZS5</accession>
<dbReference type="GO" id="GO:0031122">
    <property type="term" value="P:cytoplasmic microtubule organization"/>
    <property type="evidence" value="ECO:0007669"/>
    <property type="project" value="InterPro"/>
</dbReference>
<evidence type="ECO:0000256" key="5">
    <source>
        <dbReference type="ARBA" id="ARBA00022701"/>
    </source>
</evidence>
<dbReference type="InterPro" id="IPR017975">
    <property type="entry name" value="Tubulin_CS"/>
</dbReference>
<dbReference type="AlphaFoldDB" id="A0AAI9WZS5"/>
<dbReference type="SUPFAM" id="SSF55307">
    <property type="entry name" value="Tubulin C-terminal domain-like"/>
    <property type="match status" value="1"/>
</dbReference>
<dbReference type="InterPro" id="IPR036525">
    <property type="entry name" value="Tubulin/FtsZ_GTPase_sf"/>
</dbReference>
<keyword evidence="5 9" id="KW-0493">Microtubule</keyword>
<comment type="caution">
    <text evidence="11">The sequence shown here is derived from an EMBL/GenBank/DDBJ whole genome shotgun (WGS) entry which is preliminary data.</text>
</comment>
<sequence>MPGETITIQAGQCGNQVGLSYWQQLANEHGLNSDGVPTPYPSTKRYEFIDYNQQDTTTGVESARQQQVQRTMYREDNPELYFTISDAHTYTPRSISIDLEPSVIAKSLSSMSMFNPRNVHLSEQGNGAANNWANGYRYGQEHIEEIVNLIDREVDKCDNLSQFQLIHSVAGGTGAGVGSKILEVLQDRYTNKKLITTVSVFPSNDKTSDVVVQPYNTVLTLQRLIECSDATFVFHNDALNNIENLISNQNASFSRQELSNGGVIGIGKGKRGGALFQGANKLIASVMASISNPIRFPGYMYSSIESIMSSMVPTPDLKFLTSSIAPFNNFSNHKYINEYDMFLELSDDRYKSVIIPSTSGSDVSYISLMNYLISPTNLDRKEIRKGILKIQSRTNFPPWASRSIAVVHGHKSPFLKDQSLEGIQLSNNTSIIEVFEKILRQYDMLAKRKAYWNTYCEENSPEELDKITGIFSESKEAVVSVINEYKACKSMNYLEDDDDDDDVGDVVNADVDVNVDMDMN</sequence>
<evidence type="ECO:0000256" key="8">
    <source>
        <dbReference type="ARBA" id="ARBA00023212"/>
    </source>
</evidence>
<dbReference type="InterPro" id="IPR000217">
    <property type="entry name" value="Tubulin"/>
</dbReference>
<dbReference type="Pfam" id="PF03953">
    <property type="entry name" value="Tubulin_C"/>
    <property type="match status" value="1"/>
</dbReference>
<dbReference type="InterPro" id="IPR002454">
    <property type="entry name" value="Gamma_tubulin"/>
</dbReference>
<keyword evidence="6 9" id="KW-0547">Nucleotide-binding</keyword>
<dbReference type="SMART" id="SM00864">
    <property type="entry name" value="Tubulin"/>
    <property type="match status" value="1"/>
</dbReference>
<dbReference type="SUPFAM" id="SSF52490">
    <property type="entry name" value="Tubulin nucleotide-binding domain-like"/>
    <property type="match status" value="1"/>
</dbReference>
<reference evidence="11" key="1">
    <citation type="journal article" date="2022" name="DNA Res.">
        <title>Genome analysis of five recently described species of the CUG-Ser clade uncovers Candida theae as a new hybrid lineage with pathogenic potential in the Candida parapsilosis species complex.</title>
        <authorList>
            <person name="Mixao V."/>
            <person name="Del Olmo V."/>
            <person name="Hegedusova E."/>
            <person name="Saus E."/>
            <person name="Pryszcz L."/>
            <person name="Cillingova A."/>
            <person name="Nosek J."/>
            <person name="Gabaldon T."/>
        </authorList>
    </citation>
    <scope>NUCLEOTIDE SEQUENCE</scope>
    <source>
        <strain evidence="11">CBS 10844</strain>
    </source>
</reference>
<proteinExistence type="inferred from homology"/>
<name>A0AAI9WZS5_9ASCO</name>
<dbReference type="PRINTS" id="PR01164">
    <property type="entry name" value="GAMMATUBULIN"/>
</dbReference>
<keyword evidence="12" id="KW-1185">Reference proteome</keyword>
<evidence type="ECO:0000256" key="4">
    <source>
        <dbReference type="ARBA" id="ARBA00022490"/>
    </source>
</evidence>
<evidence type="ECO:0000256" key="2">
    <source>
        <dbReference type="ARBA" id="ARBA00009636"/>
    </source>
</evidence>
<dbReference type="GO" id="GO:0005525">
    <property type="term" value="F:GTP binding"/>
    <property type="evidence" value="ECO:0007669"/>
    <property type="project" value="UniProtKB-UniRule"/>
</dbReference>
<keyword evidence="8" id="KW-0206">Cytoskeleton</keyword>
<evidence type="ECO:0000256" key="6">
    <source>
        <dbReference type="ARBA" id="ARBA00022741"/>
    </source>
</evidence>
<dbReference type="Proteomes" id="UP001202479">
    <property type="component" value="Unassembled WGS sequence"/>
</dbReference>
<dbReference type="PANTHER" id="PTHR11588">
    <property type="entry name" value="TUBULIN"/>
    <property type="match status" value="1"/>
</dbReference>
<evidence type="ECO:0000256" key="1">
    <source>
        <dbReference type="ARBA" id="ARBA00004267"/>
    </source>
</evidence>
<feature type="domain" description="Tubulin/FtsZ GTPase" evidence="10">
    <location>
        <begin position="78"/>
        <end position="298"/>
    </location>
</feature>
<comment type="function">
    <text evidence="9">Tubulin is the major constituent of microtubules, protein filaments consisting of alpha- and beta-tubulin heterodimers. Gamma-tubulin is a key component of the gamma-tubulin ring complex (gTuRC) which mediates microtubule nucleation. The gTuRC regulates the minus-end nucleation of alpha-beta tubulin heterodimers that grow into microtubule protafilaments, a critical step in centrosome duplication and spindle formation.</text>
</comment>
<protein>
    <recommendedName>
        <fullName evidence="3 9">Tubulin gamma chain</fullName>
    </recommendedName>
</protein>
<dbReference type="InterPro" id="IPR023123">
    <property type="entry name" value="Tubulin_C"/>
</dbReference>
<evidence type="ECO:0000259" key="10">
    <source>
        <dbReference type="SMART" id="SM00864"/>
    </source>
</evidence>
<dbReference type="Pfam" id="PF00091">
    <property type="entry name" value="Tubulin"/>
    <property type="match status" value="1"/>
</dbReference>
<organism evidence="11 12">
    <name type="scientific">Candida oxycetoniae</name>
    <dbReference type="NCBI Taxonomy" id="497107"/>
    <lineage>
        <taxon>Eukaryota</taxon>
        <taxon>Fungi</taxon>
        <taxon>Dikarya</taxon>
        <taxon>Ascomycota</taxon>
        <taxon>Saccharomycotina</taxon>
        <taxon>Pichiomycetes</taxon>
        <taxon>Debaryomycetaceae</taxon>
        <taxon>Candida/Lodderomyces clade</taxon>
        <taxon>Candida</taxon>
    </lineage>
</organism>
<comment type="subcellular location">
    <subcellularLocation>
        <location evidence="1">Cytoplasm</location>
        <location evidence="1">Cytoskeleton</location>
        <location evidence="1">Microtubule organizing center</location>
    </subcellularLocation>
</comment>
<evidence type="ECO:0000313" key="12">
    <source>
        <dbReference type="Proteomes" id="UP001202479"/>
    </source>
</evidence>
<dbReference type="GeneID" id="73378145"/>
<gene>
    <name evidence="11" type="ORF">KGF56_000528</name>
</gene>
<evidence type="ECO:0000256" key="7">
    <source>
        <dbReference type="ARBA" id="ARBA00023134"/>
    </source>
</evidence>
<dbReference type="GO" id="GO:0000930">
    <property type="term" value="C:gamma-tubulin complex"/>
    <property type="evidence" value="ECO:0007669"/>
    <property type="project" value="InterPro"/>
</dbReference>
<evidence type="ECO:0000256" key="3">
    <source>
        <dbReference type="ARBA" id="ARBA00018848"/>
    </source>
</evidence>
<keyword evidence="4" id="KW-0963">Cytoplasm</keyword>
<dbReference type="GO" id="GO:0007020">
    <property type="term" value="P:microtubule nucleation"/>
    <property type="evidence" value="ECO:0007669"/>
    <property type="project" value="InterPro"/>
</dbReference>
<dbReference type="Gene3D" id="3.40.50.1440">
    <property type="entry name" value="Tubulin/FtsZ, GTPase domain"/>
    <property type="match status" value="1"/>
</dbReference>
<comment type="similarity">
    <text evidence="2 9">Belongs to the tubulin family.</text>
</comment>
<dbReference type="Gene3D" id="1.10.287.600">
    <property type="entry name" value="Helix hairpin bin"/>
    <property type="match status" value="1"/>
</dbReference>